<dbReference type="RefSeq" id="WP_052884069.1">
    <property type="nucleotide sequence ID" value="NZ_CP009961.1"/>
</dbReference>
<dbReference type="GeneID" id="25401396"/>
<evidence type="ECO:0000256" key="1">
    <source>
        <dbReference type="SAM" id="Phobius"/>
    </source>
</evidence>
<keyword evidence="1" id="KW-0472">Membrane</keyword>
<dbReference type="KEGG" id="thf:MA03_04155"/>
<feature type="transmembrane region" description="Helical" evidence="1">
    <location>
        <begin position="12"/>
        <end position="35"/>
    </location>
</feature>
<organism evidence="2 3">
    <name type="scientific">Infirmifilum uzonense</name>
    <dbReference type="NCBI Taxonomy" id="1550241"/>
    <lineage>
        <taxon>Archaea</taxon>
        <taxon>Thermoproteota</taxon>
        <taxon>Thermoprotei</taxon>
        <taxon>Thermofilales</taxon>
        <taxon>Thermofilaceae</taxon>
        <taxon>Infirmifilum</taxon>
    </lineage>
</organism>
<dbReference type="EMBL" id="CP009961">
    <property type="protein sequence ID" value="AKG38640.1"/>
    <property type="molecule type" value="Genomic_DNA"/>
</dbReference>
<accession>A0A0F7FI86</accession>
<feature type="transmembrane region" description="Helical" evidence="1">
    <location>
        <begin position="55"/>
        <end position="72"/>
    </location>
</feature>
<reference evidence="2 3" key="1">
    <citation type="journal article" date="2015" name="Stand. Genomic Sci.">
        <title>Complete genome sequence of and proposal of Thermofilum uzonense sp. nov. a novel hyperthermophilic crenarchaeon and emended description of the genus Thermofilum.</title>
        <authorList>
            <person name="Toshchakov S.V."/>
            <person name="Korzhenkov A.A."/>
            <person name="Samarov N.I."/>
            <person name="Mazunin I.O."/>
            <person name="Mozhey O.I."/>
            <person name="Shmyr I.S."/>
            <person name="Derbikova K.S."/>
            <person name="Taranov E.A."/>
            <person name="Dominova I.N."/>
            <person name="Bonch-Osmolovskaya E.A."/>
            <person name="Patrushev M.V."/>
            <person name="Podosokorskaya O.A."/>
            <person name="Kublanov I.V."/>
        </authorList>
    </citation>
    <scope>NUCLEOTIDE SEQUENCE [LARGE SCALE GENOMIC DNA]</scope>
    <source>
        <strain evidence="2 3">1807-2</strain>
    </source>
</reference>
<dbReference type="Proteomes" id="UP000067434">
    <property type="component" value="Chromosome"/>
</dbReference>
<gene>
    <name evidence="2" type="ORF">MA03_04155</name>
</gene>
<dbReference type="PATRIC" id="fig|1550241.5.peg.884"/>
<evidence type="ECO:0000313" key="2">
    <source>
        <dbReference type="EMBL" id="AKG38640.1"/>
    </source>
</evidence>
<dbReference type="STRING" id="1550241.MA03_04155"/>
<proteinExistence type="predicted"/>
<keyword evidence="3" id="KW-1185">Reference proteome</keyword>
<keyword evidence="1" id="KW-0812">Transmembrane</keyword>
<feature type="transmembrane region" description="Helical" evidence="1">
    <location>
        <begin position="84"/>
        <end position="105"/>
    </location>
</feature>
<protein>
    <submittedName>
        <fullName evidence="2">Uncharacterized protein</fullName>
    </submittedName>
</protein>
<dbReference type="HOGENOM" id="CLU_1590977_0_0_2"/>
<sequence length="162" mass="17837">MVRTRNNQGILVVYALIMGLLYVVIGLAEFILAIWNWFIDPSGNLSLPYLPSRDLFGGFSSLTIGAVYLRSLDLLKGRNESLGFTLVGALLAGAYSVVYMLIIGADGLNAYLSHISGEEFTWEWLTQGTLETGILRPEIWLGLASLPLLILTLKNLESQKSE</sequence>
<evidence type="ECO:0000313" key="3">
    <source>
        <dbReference type="Proteomes" id="UP000067434"/>
    </source>
</evidence>
<dbReference type="AlphaFoldDB" id="A0A0F7FI86"/>
<name>A0A0F7FI86_9CREN</name>
<keyword evidence="1" id="KW-1133">Transmembrane helix</keyword>